<dbReference type="EMBL" id="JAERQM010000007">
    <property type="protein sequence ID" value="MBU8546393.1"/>
    <property type="molecule type" value="Genomic_DNA"/>
</dbReference>
<feature type="binding site" evidence="8">
    <location>
        <begin position="600"/>
        <end position="603"/>
    </location>
    <ligand>
        <name>GTP</name>
        <dbReference type="ChEBI" id="CHEBI:37565"/>
    </ligand>
</feature>
<dbReference type="Pfam" id="PF03144">
    <property type="entry name" value="GTP_EFTU_D2"/>
    <property type="match status" value="1"/>
</dbReference>
<dbReference type="InterPro" id="IPR005225">
    <property type="entry name" value="Small_GTP-bd"/>
</dbReference>
<comment type="subcellular location">
    <subcellularLocation>
        <location evidence="8 10">Cytoplasm</location>
    </subcellularLocation>
</comment>
<evidence type="ECO:0000256" key="6">
    <source>
        <dbReference type="ARBA" id="ARBA00022917"/>
    </source>
</evidence>
<dbReference type="NCBIfam" id="TIGR00487">
    <property type="entry name" value="IF-2"/>
    <property type="match status" value="1"/>
</dbReference>
<evidence type="ECO:0000256" key="5">
    <source>
        <dbReference type="ARBA" id="ARBA00022741"/>
    </source>
</evidence>
<accession>A0ABS6HCI8</accession>
<evidence type="ECO:0000256" key="7">
    <source>
        <dbReference type="ARBA" id="ARBA00023134"/>
    </source>
</evidence>
<dbReference type="Pfam" id="PF04760">
    <property type="entry name" value="IF2_N"/>
    <property type="match status" value="1"/>
</dbReference>
<dbReference type="PANTHER" id="PTHR43381:SF5">
    <property type="entry name" value="TR-TYPE G DOMAIN-CONTAINING PROTEIN"/>
    <property type="match status" value="1"/>
</dbReference>
<comment type="similarity">
    <text evidence="1 8 9">Belongs to the TRAFAC class translation factor GTPase superfamily. Classic translation factor GTPase family. IF-2 subfamily.</text>
</comment>
<evidence type="ECO:0000256" key="9">
    <source>
        <dbReference type="RuleBase" id="RU000644"/>
    </source>
</evidence>
<keyword evidence="6 8" id="KW-0648">Protein biosynthesis</keyword>
<feature type="domain" description="Tr-type G" evidence="12">
    <location>
        <begin position="490"/>
        <end position="658"/>
    </location>
</feature>
<dbReference type="InterPro" id="IPR000178">
    <property type="entry name" value="TF_IF2_bacterial-like"/>
</dbReference>
<dbReference type="PANTHER" id="PTHR43381">
    <property type="entry name" value="TRANSLATION INITIATION FACTOR IF-2-RELATED"/>
    <property type="match status" value="1"/>
</dbReference>
<evidence type="ECO:0000256" key="2">
    <source>
        <dbReference type="ARBA" id="ARBA00020675"/>
    </source>
</evidence>
<feature type="region of interest" description="Disordered" evidence="11">
    <location>
        <begin position="1"/>
        <end position="343"/>
    </location>
</feature>
<dbReference type="CDD" id="cd03702">
    <property type="entry name" value="IF2_mtIF2_II"/>
    <property type="match status" value="1"/>
</dbReference>
<feature type="compositionally biased region" description="Low complexity" evidence="11">
    <location>
        <begin position="55"/>
        <end position="87"/>
    </location>
</feature>
<proteinExistence type="inferred from homology"/>
<evidence type="ECO:0000313" key="13">
    <source>
        <dbReference type="EMBL" id="MBU8546393.1"/>
    </source>
</evidence>
<dbReference type="InterPro" id="IPR044145">
    <property type="entry name" value="IF2_II"/>
</dbReference>
<evidence type="ECO:0000256" key="1">
    <source>
        <dbReference type="ARBA" id="ARBA00007733"/>
    </source>
</evidence>
<dbReference type="InterPro" id="IPR023115">
    <property type="entry name" value="TIF_IF2_dom3"/>
</dbReference>
<dbReference type="InterPro" id="IPR000795">
    <property type="entry name" value="T_Tr_GTP-bd_dom"/>
</dbReference>
<evidence type="ECO:0000256" key="10">
    <source>
        <dbReference type="RuleBase" id="RU000645"/>
    </source>
</evidence>
<dbReference type="InterPro" id="IPR004161">
    <property type="entry name" value="EFTu-like_2"/>
</dbReference>
<dbReference type="CDD" id="cd03692">
    <property type="entry name" value="mtIF2_IVc"/>
    <property type="match status" value="1"/>
</dbReference>
<protein>
    <recommendedName>
        <fullName evidence="2 8">Translation initiation factor IF-2</fullName>
    </recommendedName>
</protein>
<dbReference type="CDD" id="cd01887">
    <property type="entry name" value="IF2_eIF5B"/>
    <property type="match status" value="1"/>
</dbReference>
<evidence type="ECO:0000313" key="14">
    <source>
        <dbReference type="Proteomes" id="UP000689967"/>
    </source>
</evidence>
<evidence type="ECO:0000256" key="11">
    <source>
        <dbReference type="SAM" id="MobiDB-lite"/>
    </source>
</evidence>
<feature type="compositionally biased region" description="Low complexity" evidence="11">
    <location>
        <begin position="207"/>
        <end position="224"/>
    </location>
</feature>
<dbReference type="Pfam" id="PF00009">
    <property type="entry name" value="GTP_EFTU"/>
    <property type="match status" value="1"/>
</dbReference>
<dbReference type="NCBIfam" id="TIGR00231">
    <property type="entry name" value="small_GTP"/>
    <property type="match status" value="1"/>
</dbReference>
<dbReference type="Pfam" id="PF22042">
    <property type="entry name" value="EF-G_D2"/>
    <property type="match status" value="1"/>
</dbReference>
<dbReference type="GO" id="GO:0003743">
    <property type="term" value="F:translation initiation factor activity"/>
    <property type="evidence" value="ECO:0007669"/>
    <property type="project" value="UniProtKB-KW"/>
</dbReference>
<dbReference type="RefSeq" id="WP_216878403.1">
    <property type="nucleotide sequence ID" value="NZ_JAERQM010000007.1"/>
</dbReference>
<keyword evidence="14" id="KW-1185">Reference proteome</keyword>
<feature type="compositionally biased region" description="Basic and acidic residues" evidence="11">
    <location>
        <begin position="144"/>
        <end position="160"/>
    </location>
</feature>
<evidence type="ECO:0000259" key="12">
    <source>
        <dbReference type="PROSITE" id="PS51722"/>
    </source>
</evidence>
<feature type="compositionally biased region" description="Basic and acidic residues" evidence="11">
    <location>
        <begin position="117"/>
        <end position="137"/>
    </location>
</feature>
<dbReference type="HAMAP" id="MF_00100_B">
    <property type="entry name" value="IF_2_B"/>
    <property type="match status" value="1"/>
</dbReference>
<dbReference type="PROSITE" id="PS01176">
    <property type="entry name" value="IF2"/>
    <property type="match status" value="1"/>
</dbReference>
<keyword evidence="3 8" id="KW-0963">Cytoplasm</keyword>
<sequence>MSDQNDQDAAKGRLSLRPGGRLELGKTVDAGSVRQSFSHGRSKVVQVEVLKKRAPAPAAATPTPAKPGVAGPGAPRAAGAPRPAGATLRPQVSGPAGKPPAAAGRPLTQAELATRQRVLEEQRRAEAQRQRDERERQALQLRSAAEEAARRAEDERREAEEAAEAAAEAARRAAEEARHAPKAEPPAVEAEESAAIEAAEPAPPAAPVTAQPAAPPVRAEAPAPQRRPDAPRAAEPARPAGRPGMPVLPRPMAQPLRSGRPGPVPTALTPRRAAPPPAAAPQGAAGGPPGAVASAKPAAAPASDTPAAKLTLKARTPSAEDEEAPRGVVRRPGMPGPAGAVKKAVMPPVKKSLVPGGDRRRDGRIDVSAAIEGEDERTRSIASVRRARERERRQQELQRLRSGAEKVVRDVVVPEAITVQELANRMAARGGEVVKALFRMGVMATLTQSIDADTAELVVQEFGHRIRRVAEGDVEIGLEGEVDVDTDMLPRPPVVTIMGHVDHGKTSLLDALRKADVAAREAGGITQHIGAYQVTLPDGQKVTFIDTPGHSAFTAMRARGASVTDMVVLVVAADDGVMPQTIEAISHAKAANVPIIVAINKIDKEGVRPERVKQELLQHEIVVESLGGETQEIEVSATKKLNLDKLLEGIALQAEILDLRANPNRAAEGTVIESRLDRGRGPVATVLVQKGTLKTGDIVVAGAEWGKVRAMLDDKGRQVKEAGPSLPVELLGLSGVPTAGENFVAVKDETQAREISEFRTRKLREKQVAAVSAGRGSLVDMLARIQAGAQKEVAVVVKADVQGSAEAISVTLGKLGNDEVRVRMLHSAVGQITESDIQLAKASNAVIVAFNVRATTQARDLATRDGVEIRYYSIIYEVADDIEDLVRGKLAPVQREKFLGYAQILQVFEVKRIGNVAGCRVTEGVVKRGCGVRLLRDGTVIHQGELSTLRRFKDDVKEVTNGYECGMSFVNYNDIRVGDQIECYETETVAGTL</sequence>
<evidence type="ECO:0000256" key="8">
    <source>
        <dbReference type="HAMAP-Rule" id="MF_00100"/>
    </source>
</evidence>
<dbReference type="InterPro" id="IPR053905">
    <property type="entry name" value="EF-G-like_DII"/>
</dbReference>
<feature type="compositionally biased region" description="Low complexity" evidence="11">
    <location>
        <begin position="233"/>
        <end position="247"/>
    </location>
</feature>
<feature type="compositionally biased region" description="Low complexity" evidence="11">
    <location>
        <begin position="290"/>
        <end position="310"/>
    </location>
</feature>
<feature type="binding site" evidence="8">
    <location>
        <begin position="546"/>
        <end position="550"/>
    </location>
    <ligand>
        <name>GTP</name>
        <dbReference type="ChEBI" id="CHEBI:37565"/>
    </ligand>
</feature>
<evidence type="ECO:0000256" key="3">
    <source>
        <dbReference type="ARBA" id="ARBA00022490"/>
    </source>
</evidence>
<dbReference type="InterPro" id="IPR015760">
    <property type="entry name" value="TIF_IF2"/>
</dbReference>
<dbReference type="Pfam" id="PF11987">
    <property type="entry name" value="IF-2"/>
    <property type="match status" value="1"/>
</dbReference>
<keyword evidence="4 8" id="KW-0396">Initiation factor</keyword>
<dbReference type="PROSITE" id="PS51722">
    <property type="entry name" value="G_TR_2"/>
    <property type="match status" value="1"/>
</dbReference>
<evidence type="ECO:0000256" key="4">
    <source>
        <dbReference type="ARBA" id="ARBA00022540"/>
    </source>
</evidence>
<feature type="binding site" evidence="8">
    <location>
        <begin position="499"/>
        <end position="506"/>
    </location>
    <ligand>
        <name>GTP</name>
        <dbReference type="ChEBI" id="CHEBI:37565"/>
    </ligand>
</feature>
<name>A0ABS6HCI8_9PROT</name>
<comment type="caution">
    <text evidence="8">Lacks conserved residue(s) required for the propagation of feature annotation.</text>
</comment>
<dbReference type="Pfam" id="PF08364">
    <property type="entry name" value="IF2_assoc"/>
    <property type="match status" value="1"/>
</dbReference>
<keyword evidence="5 8" id="KW-0547">Nucleotide-binding</keyword>
<dbReference type="InterPro" id="IPR006847">
    <property type="entry name" value="IF2_N"/>
</dbReference>
<dbReference type="Proteomes" id="UP000689967">
    <property type="component" value="Unassembled WGS sequence"/>
</dbReference>
<organism evidence="13 14">
    <name type="scientific">Falsiroseomonas oleicola</name>
    <dbReference type="NCBI Taxonomy" id="2801474"/>
    <lineage>
        <taxon>Bacteria</taxon>
        <taxon>Pseudomonadati</taxon>
        <taxon>Pseudomonadota</taxon>
        <taxon>Alphaproteobacteria</taxon>
        <taxon>Acetobacterales</taxon>
        <taxon>Roseomonadaceae</taxon>
        <taxon>Falsiroseomonas</taxon>
    </lineage>
</organism>
<dbReference type="InterPro" id="IPR013575">
    <property type="entry name" value="IF2_assoc_dom_bac"/>
</dbReference>
<comment type="function">
    <text evidence="8 9">One of the essential components for the initiation of protein synthesis. Protects formylmethionyl-tRNA from spontaneous hydrolysis and promotes its binding to the 30S ribosomal subunits. Also involved in the hydrolysis of GTP during the formation of the 70S ribosomal complex.</text>
</comment>
<feature type="compositionally biased region" description="Low complexity" evidence="11">
    <location>
        <begin position="94"/>
        <end position="106"/>
    </location>
</feature>
<feature type="compositionally biased region" description="Basic and acidic residues" evidence="11">
    <location>
        <begin position="169"/>
        <end position="182"/>
    </location>
</feature>
<keyword evidence="7 8" id="KW-0342">GTP-binding</keyword>
<comment type="caution">
    <text evidence="13">The sequence shown here is derived from an EMBL/GenBank/DDBJ whole genome shotgun (WGS) entry which is preliminary data.</text>
</comment>
<gene>
    <name evidence="8 13" type="primary">infB</name>
    <name evidence="13" type="ORF">JJQ90_21915</name>
</gene>
<reference evidence="13 14" key="1">
    <citation type="submission" date="2021-01" db="EMBL/GenBank/DDBJ databases">
        <title>Roseomonas sp. nov, a bacterium isolated from an oil production mixture in Yumen Oilfield.</title>
        <authorList>
            <person name="Wu D."/>
        </authorList>
    </citation>
    <scope>NUCLEOTIDE SEQUENCE [LARGE SCALE GENOMIC DNA]</scope>
    <source>
        <strain evidence="13 14">ROY-5-3</strain>
    </source>
</reference>